<dbReference type="InterPro" id="IPR001663">
    <property type="entry name" value="Rng_hydr_dOase-A"/>
</dbReference>
<dbReference type="Gene3D" id="2.102.10.10">
    <property type="entry name" value="Rieske [2Fe-2S] iron-sulphur domain"/>
    <property type="match status" value="1"/>
</dbReference>
<dbReference type="SUPFAM" id="SSF55961">
    <property type="entry name" value="Bet v1-like"/>
    <property type="match status" value="1"/>
</dbReference>
<keyword evidence="7" id="KW-0408">Iron</keyword>
<keyword evidence="3" id="KW-0479">Metal-binding</keyword>
<name>A0ABW3C6B9_SPHXN</name>
<organism evidence="11 12">
    <name type="scientific">Sphingosinicella xenopeptidilytica</name>
    <dbReference type="NCBI Taxonomy" id="364098"/>
    <lineage>
        <taxon>Bacteria</taxon>
        <taxon>Pseudomonadati</taxon>
        <taxon>Pseudomonadota</taxon>
        <taxon>Alphaproteobacteria</taxon>
        <taxon>Sphingomonadales</taxon>
        <taxon>Sphingosinicellaceae</taxon>
        <taxon>Sphingosinicella</taxon>
    </lineage>
</organism>
<evidence type="ECO:0000256" key="2">
    <source>
        <dbReference type="ARBA" id="ARBA00022714"/>
    </source>
</evidence>
<keyword evidence="2" id="KW-0001">2Fe-2S</keyword>
<dbReference type="InterPro" id="IPR015881">
    <property type="entry name" value="ARHD_Rieske_2Fe_2S"/>
</dbReference>
<dbReference type="GO" id="GO:0051213">
    <property type="term" value="F:dioxygenase activity"/>
    <property type="evidence" value="ECO:0007669"/>
    <property type="project" value="UniProtKB-KW"/>
</dbReference>
<dbReference type="InterPro" id="IPR015879">
    <property type="entry name" value="Ring_hydroxy_dOase_asu_C_dom"/>
</dbReference>
<evidence type="ECO:0000256" key="4">
    <source>
        <dbReference type="ARBA" id="ARBA00022797"/>
    </source>
</evidence>
<reference evidence="12" key="1">
    <citation type="journal article" date="2019" name="Int. J. Syst. Evol. Microbiol.">
        <title>The Global Catalogue of Microorganisms (GCM) 10K type strain sequencing project: providing services to taxonomists for standard genome sequencing and annotation.</title>
        <authorList>
            <consortium name="The Broad Institute Genomics Platform"/>
            <consortium name="The Broad Institute Genome Sequencing Center for Infectious Disease"/>
            <person name="Wu L."/>
            <person name="Ma J."/>
        </authorList>
    </citation>
    <scope>NUCLEOTIDE SEQUENCE [LARGE SCALE GENOMIC DNA]</scope>
    <source>
        <strain evidence="12">CCUG 52537</strain>
    </source>
</reference>
<dbReference type="RefSeq" id="WP_381493450.1">
    <property type="nucleotide sequence ID" value="NZ_JBHTIK010000014.1"/>
</dbReference>
<dbReference type="SUPFAM" id="SSF50022">
    <property type="entry name" value="ISP domain"/>
    <property type="match status" value="1"/>
</dbReference>
<keyword evidence="5 11" id="KW-0223">Dioxygenase</keyword>
<evidence type="ECO:0000256" key="7">
    <source>
        <dbReference type="ARBA" id="ARBA00023004"/>
    </source>
</evidence>
<comment type="caution">
    <text evidence="11">The sequence shown here is derived from an EMBL/GenBank/DDBJ whole genome shotgun (WGS) entry which is preliminary data.</text>
</comment>
<evidence type="ECO:0000259" key="10">
    <source>
        <dbReference type="PROSITE" id="PS51296"/>
    </source>
</evidence>
<dbReference type="InterPro" id="IPR036922">
    <property type="entry name" value="Rieske_2Fe-2S_sf"/>
</dbReference>
<dbReference type="PRINTS" id="PR00090">
    <property type="entry name" value="RNGDIOXGNASE"/>
</dbReference>
<accession>A0ABW3C6B9</accession>
<sequence length="441" mass="49489">MATLLKDTPPVLESELQRLVDPDRGRINGRVFSDPAIYQRELTHIFMKSWCFVAHESQLRNAGDYVTALIGEDPVIVSRDSNGSINVLLNSCRHRGLAVCSSDRGNTNLFRCPYHGWTYSRDGSLLGVPKMDEAYHRELAKDARGLIRVPRVESYKGFIFANWDADAIPLETYLGQDMLWYFDIPIVGALGGLEVIGPTMKFRMKANWKLASENFAGDDYHVLSTHGAAFRIGFLPDYDTLADYTAYFENGHGMGDIPKPGRAIELDRGMAQMFGPDAAAYVEAFSERVRTHLSDRQAELHSIGEGNVFPNLSWIKFGCFHAFGLLQWHPRGVDEIEVWQTTLFDSAAPQEVRDYARAQMSQENAAAGIFGQDDGENFERITEMLRGAVSGRADFDYSMGLGREGEVEVSGLPGRLGPHYTEQNHRNFYRHWLNLMTGQGG</sequence>
<evidence type="ECO:0000256" key="6">
    <source>
        <dbReference type="ARBA" id="ARBA00023002"/>
    </source>
</evidence>
<dbReference type="Pfam" id="PF00848">
    <property type="entry name" value="Ring_hydroxyl_A"/>
    <property type="match status" value="1"/>
</dbReference>
<evidence type="ECO:0000256" key="1">
    <source>
        <dbReference type="ARBA" id="ARBA00008751"/>
    </source>
</evidence>
<dbReference type="PANTHER" id="PTHR43756:SF1">
    <property type="entry name" value="3-PHENYLPROPIONATE_CINNAMIC ACID DIOXYGENASE SUBUNIT ALPHA"/>
    <property type="match status" value="1"/>
</dbReference>
<protein>
    <submittedName>
        <fullName evidence="11">Aromatic ring-hydroxylating dioxygenase subunit alpha</fullName>
    </submittedName>
</protein>
<keyword evidence="8" id="KW-0411">Iron-sulfur</keyword>
<evidence type="ECO:0000313" key="11">
    <source>
        <dbReference type="EMBL" id="MFD0849980.1"/>
    </source>
</evidence>
<evidence type="ECO:0000256" key="8">
    <source>
        <dbReference type="ARBA" id="ARBA00023014"/>
    </source>
</evidence>
<feature type="domain" description="Rieske" evidence="10">
    <location>
        <begin position="50"/>
        <end position="161"/>
    </location>
</feature>
<comment type="similarity">
    <text evidence="1">Belongs to the bacterial ring-hydroxylating dioxygenase alpha subunit family.</text>
</comment>
<dbReference type="CDD" id="cd08881">
    <property type="entry name" value="RHO_alpha_C_NDO-like"/>
    <property type="match status" value="1"/>
</dbReference>
<dbReference type="InterPro" id="IPR043266">
    <property type="entry name" value="RHO_NdoB-like_C"/>
</dbReference>
<proteinExistence type="inferred from homology"/>
<keyword evidence="4" id="KW-0058">Aromatic hydrocarbons catabolism</keyword>
<dbReference type="PROSITE" id="PS00570">
    <property type="entry name" value="RING_HYDROXYL_ALPHA"/>
    <property type="match status" value="1"/>
</dbReference>
<dbReference type="Pfam" id="PF00355">
    <property type="entry name" value="Rieske"/>
    <property type="match status" value="1"/>
</dbReference>
<gene>
    <name evidence="11" type="ORF">ACFQ00_16715</name>
</gene>
<evidence type="ECO:0000256" key="5">
    <source>
        <dbReference type="ARBA" id="ARBA00022964"/>
    </source>
</evidence>
<dbReference type="PANTHER" id="PTHR43756">
    <property type="entry name" value="CHOLINE MONOOXYGENASE, CHLOROPLASTIC"/>
    <property type="match status" value="1"/>
</dbReference>
<keyword evidence="9" id="KW-0520">NAD</keyword>
<dbReference type="PROSITE" id="PS51296">
    <property type="entry name" value="RIESKE"/>
    <property type="match status" value="1"/>
</dbReference>
<dbReference type="InterPro" id="IPR017941">
    <property type="entry name" value="Rieske_2Fe-2S"/>
</dbReference>
<keyword evidence="6" id="KW-0560">Oxidoreductase</keyword>
<evidence type="ECO:0000313" key="12">
    <source>
        <dbReference type="Proteomes" id="UP001597124"/>
    </source>
</evidence>
<keyword evidence="12" id="KW-1185">Reference proteome</keyword>
<dbReference type="Gene3D" id="3.90.380.10">
    <property type="entry name" value="Naphthalene 1,2-dioxygenase Alpha Subunit, Chain A, domain 1"/>
    <property type="match status" value="1"/>
</dbReference>
<dbReference type="Proteomes" id="UP001597124">
    <property type="component" value="Unassembled WGS sequence"/>
</dbReference>
<evidence type="ECO:0000256" key="3">
    <source>
        <dbReference type="ARBA" id="ARBA00022723"/>
    </source>
</evidence>
<dbReference type="EMBL" id="JBHTIK010000014">
    <property type="protein sequence ID" value="MFD0849980.1"/>
    <property type="molecule type" value="Genomic_DNA"/>
</dbReference>
<evidence type="ECO:0000256" key="9">
    <source>
        <dbReference type="ARBA" id="ARBA00023027"/>
    </source>
</evidence>